<feature type="domain" description="Glycosyl transferase family 1" evidence="1">
    <location>
        <begin position="210"/>
        <end position="365"/>
    </location>
</feature>
<dbReference type="Gene3D" id="3.40.50.2000">
    <property type="entry name" value="Glycogen Phosphorylase B"/>
    <property type="match status" value="2"/>
</dbReference>
<dbReference type="SUPFAM" id="SSF53756">
    <property type="entry name" value="UDP-Glycosyltransferase/glycogen phosphorylase"/>
    <property type="match status" value="1"/>
</dbReference>
<gene>
    <name evidence="3" type="ORF">KM295_06335</name>
</gene>
<name>A0A9R1D496_9EURY</name>
<organism evidence="3 4">
    <name type="scientific">Natronomonas aquatica</name>
    <dbReference type="NCBI Taxonomy" id="2841590"/>
    <lineage>
        <taxon>Archaea</taxon>
        <taxon>Methanobacteriati</taxon>
        <taxon>Methanobacteriota</taxon>
        <taxon>Stenosarchaea group</taxon>
        <taxon>Halobacteria</taxon>
        <taxon>Halobacteriales</taxon>
        <taxon>Natronomonadaceae</taxon>
        <taxon>Natronomonas</taxon>
    </lineage>
</organism>
<accession>A0A9R1D496</accession>
<evidence type="ECO:0000259" key="2">
    <source>
        <dbReference type="Pfam" id="PF13579"/>
    </source>
</evidence>
<dbReference type="PANTHER" id="PTHR12526">
    <property type="entry name" value="GLYCOSYLTRANSFERASE"/>
    <property type="match status" value="1"/>
</dbReference>
<dbReference type="EMBL" id="JAHLKM010000005">
    <property type="protein sequence ID" value="MCQ4333119.1"/>
    <property type="molecule type" value="Genomic_DNA"/>
</dbReference>
<proteinExistence type="predicted"/>
<dbReference type="CDD" id="cd03794">
    <property type="entry name" value="GT4_WbuB-like"/>
    <property type="match status" value="1"/>
</dbReference>
<dbReference type="GO" id="GO:0016757">
    <property type="term" value="F:glycosyltransferase activity"/>
    <property type="evidence" value="ECO:0007669"/>
    <property type="project" value="InterPro"/>
</dbReference>
<dbReference type="AlphaFoldDB" id="A0A9R1D496"/>
<feature type="domain" description="Glycosyltransferase subfamily 4-like N-terminal" evidence="2">
    <location>
        <begin position="26"/>
        <end position="184"/>
    </location>
</feature>
<dbReference type="Proteomes" id="UP001139494">
    <property type="component" value="Unassembled WGS sequence"/>
</dbReference>
<dbReference type="InterPro" id="IPR028098">
    <property type="entry name" value="Glyco_trans_4-like_N"/>
</dbReference>
<dbReference type="InterPro" id="IPR001296">
    <property type="entry name" value="Glyco_trans_1"/>
</dbReference>
<protein>
    <submittedName>
        <fullName evidence="3">Glycosyltransferase family 4 protein</fullName>
    </submittedName>
</protein>
<dbReference type="Pfam" id="PF00534">
    <property type="entry name" value="Glycos_transf_1"/>
    <property type="match status" value="1"/>
</dbReference>
<dbReference type="Pfam" id="PF13579">
    <property type="entry name" value="Glyco_trans_4_4"/>
    <property type="match status" value="1"/>
</dbReference>
<evidence type="ECO:0000313" key="4">
    <source>
        <dbReference type="Proteomes" id="UP001139494"/>
    </source>
</evidence>
<dbReference type="RefSeq" id="WP_256029137.1">
    <property type="nucleotide sequence ID" value="NZ_JAHLKM010000005.1"/>
</dbReference>
<comment type="caution">
    <text evidence="3">The sequence shown here is derived from an EMBL/GenBank/DDBJ whole genome shotgun (WGS) entry which is preliminary data.</text>
</comment>
<sequence length="402" mass="45786">MVDSERRHVLYISYTGLLEPLGQSQVYRYLLRLAESHDITLITYEKPEDLEDTERVASLKEAVGSAGIEWHPLKYHHSPTLPATIWDLLNGFHVCVRAIRRNDIEIVHTRSYVASVLGLLCKRLFGTEFVFDMRGFWADERVDGGLWDADGRLYRSAKWFETQFFRHADVVVSLTEAGIGAIEEFNHVDTDDMWFEKIPTCVDLDLFTPQLDHREDGFVLGYVGSAGTWYRFDDVLECFEILLEQRPDSHLRILNRGDHEYIRERLSEFDIEEEAVSIKTVEHAEVPAEMNHTDAGIFFYKPTFSKKGTSPTKMGEFLACGIPCLSNAAVGDVESILEGNSVGIAIDSFDTEAKQQAIESLLALHSDSEIVERCRSVAESYYSLETGVNKYDEIYRSVLNSD</sequence>
<evidence type="ECO:0000259" key="1">
    <source>
        <dbReference type="Pfam" id="PF00534"/>
    </source>
</evidence>
<keyword evidence="4" id="KW-1185">Reference proteome</keyword>
<reference evidence="3" key="1">
    <citation type="journal article" date="2023" name="Front. Microbiol.">
        <title>Genomic-based phylogenetic and metabolic analyses of the genus Natronomonas, and description of Natronomonas aquatica sp. nov.</title>
        <authorList>
            <person name="Garcia-Roldan A."/>
            <person name="Duran-Viseras A."/>
            <person name="de la Haba R.R."/>
            <person name="Corral P."/>
            <person name="Sanchez-Porro C."/>
            <person name="Ventosa A."/>
        </authorList>
    </citation>
    <scope>NUCLEOTIDE SEQUENCE</scope>
    <source>
        <strain evidence="3">F2-12</strain>
    </source>
</reference>
<evidence type="ECO:0000313" key="3">
    <source>
        <dbReference type="EMBL" id="MCQ4333119.1"/>
    </source>
</evidence>